<sequence>MHEKGVSTNSQSNNARRPRSIFKTKKKTPKRALPPENPIAIQMGICPPQNPPPAQDSIAKQKGIRPPQNPQPAQDSITT</sequence>
<protein>
    <submittedName>
        <fullName evidence="2">Uncharacterized protein</fullName>
    </submittedName>
</protein>
<evidence type="ECO:0000256" key="1">
    <source>
        <dbReference type="SAM" id="MobiDB-lite"/>
    </source>
</evidence>
<organism evidence="2 3">
    <name type="scientific">Cercophora newfieldiana</name>
    <dbReference type="NCBI Taxonomy" id="92897"/>
    <lineage>
        <taxon>Eukaryota</taxon>
        <taxon>Fungi</taxon>
        <taxon>Dikarya</taxon>
        <taxon>Ascomycota</taxon>
        <taxon>Pezizomycotina</taxon>
        <taxon>Sordariomycetes</taxon>
        <taxon>Sordariomycetidae</taxon>
        <taxon>Sordariales</taxon>
        <taxon>Lasiosphaeriaceae</taxon>
        <taxon>Cercophora</taxon>
    </lineage>
</organism>
<evidence type="ECO:0000313" key="2">
    <source>
        <dbReference type="EMBL" id="KAK0656712.1"/>
    </source>
</evidence>
<evidence type="ECO:0000313" key="3">
    <source>
        <dbReference type="Proteomes" id="UP001174936"/>
    </source>
</evidence>
<keyword evidence="3" id="KW-1185">Reference proteome</keyword>
<accession>A0AA39YS54</accession>
<dbReference type="Proteomes" id="UP001174936">
    <property type="component" value="Unassembled WGS sequence"/>
</dbReference>
<feature type="compositionally biased region" description="Polar residues" evidence="1">
    <location>
        <begin position="1"/>
        <end position="15"/>
    </location>
</feature>
<dbReference type="EMBL" id="JAULSV010000001">
    <property type="protein sequence ID" value="KAK0656712.1"/>
    <property type="molecule type" value="Genomic_DNA"/>
</dbReference>
<reference evidence="2" key="1">
    <citation type="submission" date="2023-06" db="EMBL/GenBank/DDBJ databases">
        <title>Genome-scale phylogeny and comparative genomics of the fungal order Sordariales.</title>
        <authorList>
            <consortium name="Lawrence Berkeley National Laboratory"/>
            <person name="Hensen N."/>
            <person name="Bonometti L."/>
            <person name="Westerberg I."/>
            <person name="Brannstrom I.O."/>
            <person name="Guillou S."/>
            <person name="Cros-Aarteil S."/>
            <person name="Calhoun S."/>
            <person name="Haridas S."/>
            <person name="Kuo A."/>
            <person name="Mondo S."/>
            <person name="Pangilinan J."/>
            <person name="Riley R."/>
            <person name="Labutti K."/>
            <person name="Andreopoulos B."/>
            <person name="Lipzen A."/>
            <person name="Chen C."/>
            <person name="Yanf M."/>
            <person name="Daum C."/>
            <person name="Ng V."/>
            <person name="Clum A."/>
            <person name="Steindorff A."/>
            <person name="Ohm R."/>
            <person name="Martin F."/>
            <person name="Silar P."/>
            <person name="Natvig D."/>
            <person name="Lalanne C."/>
            <person name="Gautier V."/>
            <person name="Ament-Velasquez S.L."/>
            <person name="Kruys A."/>
            <person name="Hutchinson M.I."/>
            <person name="Powell A.J."/>
            <person name="Barry K."/>
            <person name="Miller A.N."/>
            <person name="Grigoriev I.V."/>
            <person name="Debuchy R."/>
            <person name="Gladieux P."/>
            <person name="Thoren M.H."/>
            <person name="Johannesson H."/>
        </authorList>
    </citation>
    <scope>NUCLEOTIDE SEQUENCE</scope>
    <source>
        <strain evidence="2">SMH2532-1</strain>
    </source>
</reference>
<feature type="compositionally biased region" description="Basic residues" evidence="1">
    <location>
        <begin position="16"/>
        <end position="30"/>
    </location>
</feature>
<comment type="caution">
    <text evidence="2">The sequence shown here is derived from an EMBL/GenBank/DDBJ whole genome shotgun (WGS) entry which is preliminary data.</text>
</comment>
<proteinExistence type="predicted"/>
<name>A0AA39YS54_9PEZI</name>
<gene>
    <name evidence="2" type="ORF">B0T16DRAFT_400005</name>
</gene>
<dbReference type="AlphaFoldDB" id="A0AA39YS54"/>
<feature type="region of interest" description="Disordered" evidence="1">
    <location>
        <begin position="1"/>
        <end position="79"/>
    </location>
</feature>